<accession>A0ABN9TIQ9</accession>
<dbReference type="Proteomes" id="UP001189429">
    <property type="component" value="Unassembled WGS sequence"/>
</dbReference>
<dbReference type="Gene3D" id="1.25.40.10">
    <property type="entry name" value="Tetratricopeptide repeat domain"/>
    <property type="match status" value="1"/>
</dbReference>
<gene>
    <name evidence="1" type="ORF">PCOR1329_LOCUS39477</name>
</gene>
<organism evidence="1 2">
    <name type="scientific">Prorocentrum cordatum</name>
    <dbReference type="NCBI Taxonomy" id="2364126"/>
    <lineage>
        <taxon>Eukaryota</taxon>
        <taxon>Sar</taxon>
        <taxon>Alveolata</taxon>
        <taxon>Dinophyceae</taxon>
        <taxon>Prorocentrales</taxon>
        <taxon>Prorocentraceae</taxon>
        <taxon>Prorocentrum</taxon>
    </lineage>
</organism>
<evidence type="ECO:0000313" key="2">
    <source>
        <dbReference type="Proteomes" id="UP001189429"/>
    </source>
</evidence>
<dbReference type="InterPro" id="IPR011990">
    <property type="entry name" value="TPR-like_helical_dom_sf"/>
</dbReference>
<proteinExistence type="predicted"/>
<keyword evidence="2" id="KW-1185">Reference proteome</keyword>
<name>A0ABN9TIQ9_9DINO</name>
<dbReference type="EMBL" id="CAUYUJ010014767">
    <property type="protein sequence ID" value="CAK0845794.1"/>
    <property type="molecule type" value="Genomic_DNA"/>
</dbReference>
<comment type="caution">
    <text evidence="1">The sequence shown here is derived from an EMBL/GenBank/DDBJ whole genome shotgun (WGS) entry which is preliminary data.</text>
</comment>
<protein>
    <submittedName>
        <fullName evidence="1">Uncharacterized protein</fullName>
    </submittedName>
</protein>
<sequence>MLSDRSRRVINCIKICAELRTFMFMQCFFLEGPEVLIPLSPPWLSEIYTFTEHTFNTLCAQDGDPALRSVIRLFSAEPRSAQFALAAVAAEGSSRGTAKPACWACSRPEMRDDALRRRSIETEMLMKRLLRHVVARRGRAWHIPPVFFQLGRLMQGSGDLHGAESAYNAIVTEGLPASLEISREQYRLEQNQTLTLLHLATRGGAAAADPALQLGWLHVRPGSGALFGASHACVAEEWFRRAALHGHPGGALYLGLSLHFGRCAGRMTGAGLRAGARWYRKAVRSAAEGPGGVEARLAARALAVTPW</sequence>
<reference evidence="1" key="1">
    <citation type="submission" date="2023-10" db="EMBL/GenBank/DDBJ databases">
        <authorList>
            <person name="Chen Y."/>
            <person name="Shah S."/>
            <person name="Dougan E. K."/>
            <person name="Thang M."/>
            <person name="Chan C."/>
        </authorList>
    </citation>
    <scope>NUCLEOTIDE SEQUENCE [LARGE SCALE GENOMIC DNA]</scope>
</reference>
<evidence type="ECO:0000313" key="1">
    <source>
        <dbReference type="EMBL" id="CAK0845794.1"/>
    </source>
</evidence>